<evidence type="ECO:0000313" key="2">
    <source>
        <dbReference type="Proteomes" id="UP000275846"/>
    </source>
</evidence>
<dbReference type="WBParaSite" id="SSLN_0001433401-mRNA-1">
    <property type="protein sequence ID" value="SSLN_0001433401-mRNA-1"/>
    <property type="gene ID" value="SSLN_0001433401"/>
</dbReference>
<evidence type="ECO:0000313" key="1">
    <source>
        <dbReference type="EMBL" id="VDM00197.1"/>
    </source>
</evidence>
<dbReference type="PANTHER" id="PTHR47027">
    <property type="entry name" value="REVERSE TRANSCRIPTASE DOMAIN-CONTAINING PROTEIN"/>
    <property type="match status" value="1"/>
</dbReference>
<organism evidence="3">
    <name type="scientific">Schistocephalus solidus</name>
    <name type="common">Tapeworm</name>
    <dbReference type="NCBI Taxonomy" id="70667"/>
    <lineage>
        <taxon>Eukaryota</taxon>
        <taxon>Metazoa</taxon>
        <taxon>Spiralia</taxon>
        <taxon>Lophotrochozoa</taxon>
        <taxon>Platyhelminthes</taxon>
        <taxon>Cestoda</taxon>
        <taxon>Eucestoda</taxon>
        <taxon>Diphyllobothriidea</taxon>
        <taxon>Diphyllobothriidae</taxon>
        <taxon>Schistocephalus</taxon>
    </lineage>
</organism>
<reference evidence="3" key="1">
    <citation type="submission" date="2016-06" db="UniProtKB">
        <authorList>
            <consortium name="WormBaseParasite"/>
        </authorList>
    </citation>
    <scope>IDENTIFICATION</scope>
</reference>
<name>A0A183TBG3_SCHSO</name>
<sequence>MSKHSTQQWGNLCLSGSTLSRNTTIDDEVAQRISKAIQTFGRVQASVWNRQGINLNTKFKMYKAVVLKTLLHGAMILTVYSNQARKRNYFHLSRLCRILKLRWQYRIQVTEVLERTGILRIHAMLREVQLRWSGHLVFNALVAASSWYPTLTCGSSKLVLFSGHIPGNRHDRRAKPGKGHRYCMCLHTRYVCSLPPALPLSGPPCPPLLFPANYPHTSTPPPPLSLLLPFYTYFFPSPSLFTLPSATIENVLRRGRHAIT</sequence>
<reference evidence="1 2" key="2">
    <citation type="submission" date="2018-11" db="EMBL/GenBank/DDBJ databases">
        <authorList>
            <consortium name="Pathogen Informatics"/>
        </authorList>
    </citation>
    <scope>NUCLEOTIDE SEQUENCE [LARGE SCALE GENOMIC DNA]</scope>
    <source>
        <strain evidence="1 2">NST_G2</strain>
    </source>
</reference>
<dbReference type="OrthoDB" id="425014at2759"/>
<gene>
    <name evidence="1" type="ORF">SSLN_LOCUS13811</name>
</gene>
<accession>A0A183TBG3</accession>
<dbReference type="Proteomes" id="UP000275846">
    <property type="component" value="Unassembled WGS sequence"/>
</dbReference>
<evidence type="ECO:0000313" key="3">
    <source>
        <dbReference type="WBParaSite" id="SSLN_0001433401-mRNA-1"/>
    </source>
</evidence>
<protein>
    <submittedName>
        <fullName evidence="1 3">Uncharacterized protein</fullName>
    </submittedName>
</protein>
<proteinExistence type="predicted"/>
<dbReference type="PANTHER" id="PTHR47027:SF26">
    <property type="entry name" value="REVERSE TRANSCRIPTASE DOMAIN-CONTAINING PROTEIN"/>
    <property type="match status" value="1"/>
</dbReference>
<dbReference type="AlphaFoldDB" id="A0A183TBG3"/>
<keyword evidence="2" id="KW-1185">Reference proteome</keyword>
<dbReference type="EMBL" id="UYSU01038389">
    <property type="protein sequence ID" value="VDM00197.1"/>
    <property type="molecule type" value="Genomic_DNA"/>
</dbReference>